<evidence type="ECO:0000256" key="2">
    <source>
        <dbReference type="SAM" id="SignalP"/>
    </source>
</evidence>
<keyword evidence="5" id="KW-1185">Reference proteome</keyword>
<sequence length="620" mass="70547">MAIDRAIIFLCCLLVISFTSSAKGKKKQRGEYIHPFSDEAYETMLSLVQGTFNVPVAERTREQKNAVVRFWRNRSRYHLGPQTTPTLYFDGRKVLKISSISNVVGKTFKDAKSAGCKKIRNRAAAGFAGLSERRILSVTNSELKYRIHNAKFTNKAVPRPVTAKHVQSQHQVDLMALINDAVKHNGKVYNFPTQNDLNHHSRSIKRLRKRASVYSKRLNYRMMKRHKKLHRAVSYKPKERVLVRYRAGKGASSIGSRKRYVIQGTVIKKKTKSDMYKIRFITPDSSKKKRTNGSPQVSKRTRQSKRITKRKLQEHRKKFAILLQPCDKFIDRDFGDVGLSLLYNPPGNGNCQFEALCFWLSHLGIFRSAETIREEVVQYLEDHPNNAEGIPLELFAAMPWSQYLREMLTDGTYGDQLTLQAAADLYNIQIVVFSTLGANATAVISPSFSNPIATIHLGHYAEQHGEHYICVNSDRLPESVIELERSDACENEPSRDIGLDCSCEKSAGTEKDPGVNSNVKLNLKFSEVSENEQSIIFVADEDVMTCNSVSHLDRLPNEILEKILFMVLSSSGFRWPNHICQVFRQLFNVNTRFRSICKRFILRLPRIHFPSGGDSGIVSV</sequence>
<feature type="signal peptide" evidence="2">
    <location>
        <begin position="1"/>
        <end position="24"/>
    </location>
</feature>
<dbReference type="InterPro" id="IPR050704">
    <property type="entry name" value="Peptidase_C85-like"/>
</dbReference>
<dbReference type="SUPFAM" id="SSF54001">
    <property type="entry name" value="Cysteine proteinases"/>
    <property type="match status" value="1"/>
</dbReference>
<dbReference type="PROSITE" id="PS50802">
    <property type="entry name" value="OTU"/>
    <property type="match status" value="1"/>
</dbReference>
<dbReference type="CDD" id="cd22758">
    <property type="entry name" value="OTU_232R-like"/>
    <property type="match status" value="1"/>
</dbReference>
<evidence type="ECO:0000256" key="1">
    <source>
        <dbReference type="SAM" id="MobiDB-lite"/>
    </source>
</evidence>
<dbReference type="Gene3D" id="3.90.70.80">
    <property type="match status" value="1"/>
</dbReference>
<feature type="compositionally biased region" description="Basic residues" evidence="1">
    <location>
        <begin position="299"/>
        <end position="311"/>
    </location>
</feature>
<feature type="domain" description="OTU" evidence="3">
    <location>
        <begin position="340"/>
        <end position="474"/>
    </location>
</feature>
<dbReference type="Proteomes" id="UP001159405">
    <property type="component" value="Unassembled WGS sequence"/>
</dbReference>
<reference evidence="4 5" key="1">
    <citation type="submission" date="2022-05" db="EMBL/GenBank/DDBJ databases">
        <authorList>
            <consortium name="Genoscope - CEA"/>
            <person name="William W."/>
        </authorList>
    </citation>
    <scope>NUCLEOTIDE SEQUENCE [LARGE SCALE GENOMIC DNA]</scope>
</reference>
<dbReference type="EMBL" id="CALNXK010000009">
    <property type="protein sequence ID" value="CAH3041199.1"/>
    <property type="molecule type" value="Genomic_DNA"/>
</dbReference>
<feature type="non-terminal residue" evidence="4">
    <location>
        <position position="620"/>
    </location>
</feature>
<comment type="caution">
    <text evidence="4">The sequence shown here is derived from an EMBL/GenBank/DDBJ whole genome shotgun (WGS) entry which is preliminary data.</text>
</comment>
<proteinExistence type="predicted"/>
<keyword evidence="2" id="KW-0732">Signal</keyword>
<protein>
    <recommendedName>
        <fullName evidence="3">OTU domain-containing protein</fullName>
    </recommendedName>
</protein>
<feature type="chain" id="PRO_5046647767" description="OTU domain-containing protein" evidence="2">
    <location>
        <begin position="25"/>
        <end position="620"/>
    </location>
</feature>
<name>A0ABN8N7Q6_9CNID</name>
<dbReference type="InterPro" id="IPR038765">
    <property type="entry name" value="Papain-like_cys_pep_sf"/>
</dbReference>
<evidence type="ECO:0000313" key="5">
    <source>
        <dbReference type="Proteomes" id="UP001159405"/>
    </source>
</evidence>
<organism evidence="4 5">
    <name type="scientific">Porites lobata</name>
    <dbReference type="NCBI Taxonomy" id="104759"/>
    <lineage>
        <taxon>Eukaryota</taxon>
        <taxon>Metazoa</taxon>
        <taxon>Cnidaria</taxon>
        <taxon>Anthozoa</taxon>
        <taxon>Hexacorallia</taxon>
        <taxon>Scleractinia</taxon>
        <taxon>Fungiina</taxon>
        <taxon>Poritidae</taxon>
        <taxon>Porites</taxon>
    </lineage>
</organism>
<dbReference type="PANTHER" id="PTHR12419">
    <property type="entry name" value="OTU DOMAIN CONTAINING PROTEIN"/>
    <property type="match status" value="1"/>
</dbReference>
<evidence type="ECO:0000259" key="3">
    <source>
        <dbReference type="PROSITE" id="PS50802"/>
    </source>
</evidence>
<dbReference type="InterPro" id="IPR003323">
    <property type="entry name" value="OTU_dom"/>
</dbReference>
<evidence type="ECO:0000313" key="4">
    <source>
        <dbReference type="EMBL" id="CAH3041199.1"/>
    </source>
</evidence>
<accession>A0ABN8N7Q6</accession>
<dbReference type="PANTHER" id="PTHR12419:SF11">
    <property type="entry name" value="OTU DOMAIN-CONTAINING PROTEIN DDB_G0284757"/>
    <property type="match status" value="1"/>
</dbReference>
<feature type="region of interest" description="Disordered" evidence="1">
    <location>
        <begin position="282"/>
        <end position="311"/>
    </location>
</feature>
<gene>
    <name evidence="4" type="ORF">PLOB_00048108</name>
</gene>
<dbReference type="Pfam" id="PF02338">
    <property type="entry name" value="OTU"/>
    <property type="match status" value="1"/>
</dbReference>